<organism evidence="5 6">
    <name type="scientific">Furfurilactobacillus milii</name>
    <dbReference type="NCBI Taxonomy" id="2888272"/>
    <lineage>
        <taxon>Bacteria</taxon>
        <taxon>Bacillati</taxon>
        <taxon>Bacillota</taxon>
        <taxon>Bacilli</taxon>
        <taxon>Lactobacillales</taxon>
        <taxon>Lactobacillaceae</taxon>
        <taxon>Furfurilactobacillus</taxon>
    </lineage>
</organism>
<dbReference type="PIRSF" id="PIRSF000097">
    <property type="entry name" value="AKR"/>
    <property type="match status" value="1"/>
</dbReference>
<reference evidence="5" key="1">
    <citation type="submission" date="2022-06" db="EMBL/GenBank/DDBJ databases">
        <title>Antifungal cultures and metabolites of lactic acid bacteria for use in dairy fermentations.</title>
        <authorList>
            <person name="Zhao Z."/>
            <person name="Gaenzle M."/>
        </authorList>
    </citation>
    <scope>NUCLEOTIDE SEQUENCE</scope>
    <source>
        <strain evidence="5">FUA3126</strain>
    </source>
</reference>
<keyword evidence="3" id="KW-0560">Oxidoreductase</keyword>
<keyword evidence="2" id="KW-0521">NADP</keyword>
<dbReference type="EMBL" id="JANDJP010000002">
    <property type="protein sequence ID" value="MDF9913257.1"/>
    <property type="molecule type" value="Genomic_DNA"/>
</dbReference>
<feature type="domain" description="NADP-dependent oxidoreductase" evidence="4">
    <location>
        <begin position="15"/>
        <end position="257"/>
    </location>
</feature>
<gene>
    <name evidence="5" type="ORF">NNA32_03235</name>
</gene>
<keyword evidence="6" id="KW-1185">Reference proteome</keyword>
<dbReference type="SUPFAM" id="SSF51430">
    <property type="entry name" value="NAD(P)-linked oxidoreductase"/>
    <property type="match status" value="1"/>
</dbReference>
<dbReference type="PANTHER" id="PTHR43827:SF3">
    <property type="entry name" value="NADP-DEPENDENT OXIDOREDUCTASE DOMAIN-CONTAINING PROTEIN"/>
    <property type="match status" value="1"/>
</dbReference>
<dbReference type="InterPro" id="IPR023210">
    <property type="entry name" value="NADP_OxRdtase_dom"/>
</dbReference>
<accession>A0ABT6DAF0</accession>
<dbReference type="InterPro" id="IPR036812">
    <property type="entry name" value="NAD(P)_OxRdtase_dom_sf"/>
</dbReference>
<dbReference type="PROSITE" id="PS00063">
    <property type="entry name" value="ALDOKETO_REDUCTASE_3"/>
    <property type="match status" value="1"/>
</dbReference>
<evidence type="ECO:0000313" key="6">
    <source>
        <dbReference type="Proteomes" id="UP001152867"/>
    </source>
</evidence>
<dbReference type="Pfam" id="PF00248">
    <property type="entry name" value="Aldo_ket_red"/>
    <property type="match status" value="1"/>
</dbReference>
<dbReference type="PROSITE" id="PS00798">
    <property type="entry name" value="ALDOKETO_REDUCTASE_1"/>
    <property type="match status" value="1"/>
</dbReference>
<dbReference type="PROSITE" id="PS00062">
    <property type="entry name" value="ALDOKETO_REDUCTASE_2"/>
    <property type="match status" value="1"/>
</dbReference>
<dbReference type="InterPro" id="IPR020471">
    <property type="entry name" value="AKR"/>
</dbReference>
<protein>
    <submittedName>
        <fullName evidence="5">Aldo/keto reductase</fullName>
    </submittedName>
</protein>
<comment type="similarity">
    <text evidence="1">Belongs to the aldo/keto reductase family.</text>
</comment>
<dbReference type="RefSeq" id="WP_178943539.1">
    <property type="nucleotide sequence ID" value="NZ_JAIWJF010000010.1"/>
</dbReference>
<proteinExistence type="inferred from homology"/>
<dbReference type="CDD" id="cd19133">
    <property type="entry name" value="AKR_AKR5F1"/>
    <property type="match status" value="1"/>
</dbReference>
<comment type="caution">
    <text evidence="5">The sequence shown here is derived from an EMBL/GenBank/DDBJ whole genome shotgun (WGS) entry which is preliminary data.</text>
</comment>
<dbReference type="Gene3D" id="3.20.20.100">
    <property type="entry name" value="NADP-dependent oxidoreductase domain"/>
    <property type="match status" value="1"/>
</dbReference>
<dbReference type="Proteomes" id="UP001152867">
    <property type="component" value="Unassembled WGS sequence"/>
</dbReference>
<dbReference type="PANTHER" id="PTHR43827">
    <property type="entry name" value="2,5-DIKETO-D-GLUCONIC ACID REDUCTASE"/>
    <property type="match status" value="1"/>
</dbReference>
<dbReference type="InterPro" id="IPR018170">
    <property type="entry name" value="Aldo/ket_reductase_CS"/>
</dbReference>
<dbReference type="PRINTS" id="PR00069">
    <property type="entry name" value="ALDKETRDTASE"/>
</dbReference>
<evidence type="ECO:0000256" key="2">
    <source>
        <dbReference type="ARBA" id="ARBA00022857"/>
    </source>
</evidence>
<sequence length="284" mass="32298">MVETFKLNNGVEMPKLGFGVFQIDDAQQCEQAVLDALKVGYRLIDTAATYGNERAVGKAIVESDVPRSEIFISSKVWIQDAGYEKTKASFEKTLANLQTDYLDLYLIHMPLGDYHGSWRAMEELYEAGKIKSIGVCNFEADQLIDLILSHHVKPAVDQIELHPFWQQNQLRDVMAKYEVQPMAWAPFAEGKHQLFTDPTLTAIGKKYGKTAAQVTLRWLIQNNIVAIPKSVHTERMQQNFDVSDFSLSNADLIQVNDLDLKEPAILDIHRLTEVYRLHGIKFEQ</sequence>
<evidence type="ECO:0000259" key="4">
    <source>
        <dbReference type="Pfam" id="PF00248"/>
    </source>
</evidence>
<evidence type="ECO:0000256" key="1">
    <source>
        <dbReference type="ARBA" id="ARBA00007905"/>
    </source>
</evidence>
<evidence type="ECO:0000313" key="5">
    <source>
        <dbReference type="EMBL" id="MDF9913257.1"/>
    </source>
</evidence>
<evidence type="ECO:0000256" key="3">
    <source>
        <dbReference type="ARBA" id="ARBA00023002"/>
    </source>
</evidence>
<name>A0ABT6DAF0_9LACO</name>